<dbReference type="GO" id="GO:0071897">
    <property type="term" value="P:DNA biosynthetic process"/>
    <property type="evidence" value="ECO:0007669"/>
    <property type="project" value="UniProtKB-KW"/>
</dbReference>
<gene>
    <name evidence="8" type="ORF">HRbin22_02535</name>
</gene>
<dbReference type="GO" id="GO:0000166">
    <property type="term" value="F:nucleotide binding"/>
    <property type="evidence" value="ECO:0007669"/>
    <property type="project" value="UniProtKB-KW"/>
</dbReference>
<organism evidence="8 9">
    <name type="scientific">Candidatus Thermoflexus japonica</name>
    <dbReference type="NCBI Taxonomy" id="2035417"/>
    <lineage>
        <taxon>Bacteria</taxon>
        <taxon>Bacillati</taxon>
        <taxon>Chloroflexota</taxon>
        <taxon>Thermoflexia</taxon>
        <taxon>Thermoflexales</taxon>
        <taxon>Thermoflexaceae</taxon>
        <taxon>Thermoflexus</taxon>
    </lineage>
</organism>
<keyword evidence="4" id="KW-0547">Nucleotide-binding</keyword>
<evidence type="ECO:0000256" key="2">
    <source>
        <dbReference type="ARBA" id="ARBA00012274"/>
    </source>
</evidence>
<evidence type="ECO:0000259" key="7">
    <source>
        <dbReference type="Pfam" id="PF12637"/>
    </source>
</evidence>
<keyword evidence="3" id="KW-0237">DNA synthesis</keyword>
<dbReference type="GO" id="GO:0004748">
    <property type="term" value="F:ribonucleoside-diphosphate reductase activity, thioredoxin disulfide as acceptor"/>
    <property type="evidence" value="ECO:0007669"/>
    <property type="project" value="UniProtKB-EC"/>
</dbReference>
<feature type="compositionally biased region" description="Basic and acidic residues" evidence="6">
    <location>
        <begin position="18"/>
        <end position="27"/>
    </location>
</feature>
<name>A0A2H5YA76_9CHLR</name>
<proteinExistence type="inferred from homology"/>
<accession>A0A2H5YA76</accession>
<dbReference type="EMBL" id="BEHY01000141">
    <property type="protein sequence ID" value="GBD10268.1"/>
    <property type="molecule type" value="Genomic_DNA"/>
</dbReference>
<evidence type="ECO:0000313" key="8">
    <source>
        <dbReference type="EMBL" id="GBD10268.1"/>
    </source>
</evidence>
<feature type="domain" description="TSCPD" evidence="7">
    <location>
        <begin position="48"/>
        <end position="157"/>
    </location>
</feature>
<dbReference type="EC" id="1.17.4.1" evidence="2"/>
<dbReference type="InterPro" id="IPR024434">
    <property type="entry name" value="TSCPD_dom"/>
</dbReference>
<sequence length="224" mass="24021">MYVAGSRQKEVLETLETKEKKERRKEGMAMVPAQPTLPQPVGPTVRPRPQKLTGVTYRIATPVGTAFITLNENGEGQPFEVFLNVGKAGSDIAAVAEAIGRLISLLLRLPSPVPPAERLRQVVDQLHGIGGGRALGFGPERVRSLPDGIARVLAEYLAERGMEAVPTPSPAVQPALPLSEPRPEGEEETARLGPVGDLCPQCGEATLLEQEGCRTCYNCGYSEC</sequence>
<evidence type="ECO:0000256" key="6">
    <source>
        <dbReference type="SAM" id="MobiDB-lite"/>
    </source>
</evidence>
<protein>
    <recommendedName>
        <fullName evidence="2">ribonucleoside-diphosphate reductase</fullName>
        <ecNumber evidence="2">1.17.4.1</ecNumber>
    </recommendedName>
</protein>
<comment type="caution">
    <text evidence="8">The sequence shown here is derived from an EMBL/GenBank/DDBJ whole genome shotgun (WGS) entry which is preliminary data.</text>
</comment>
<reference evidence="9" key="1">
    <citation type="submission" date="2017-09" db="EMBL/GenBank/DDBJ databases">
        <title>Metaegenomics of thermophilic ammonia-oxidizing enrichment culture.</title>
        <authorList>
            <person name="Kato S."/>
            <person name="Suzuki K."/>
        </authorList>
    </citation>
    <scope>NUCLEOTIDE SEQUENCE [LARGE SCALE GENOMIC DNA]</scope>
</reference>
<evidence type="ECO:0000313" key="9">
    <source>
        <dbReference type="Proteomes" id="UP000236642"/>
    </source>
</evidence>
<comment type="catalytic activity">
    <reaction evidence="5">
        <text>a 2'-deoxyribonucleoside 5'-diphosphate + [thioredoxin]-disulfide + H2O = a ribonucleoside 5'-diphosphate + [thioredoxin]-dithiol</text>
        <dbReference type="Rhea" id="RHEA:23252"/>
        <dbReference type="Rhea" id="RHEA-COMP:10698"/>
        <dbReference type="Rhea" id="RHEA-COMP:10700"/>
        <dbReference type="ChEBI" id="CHEBI:15377"/>
        <dbReference type="ChEBI" id="CHEBI:29950"/>
        <dbReference type="ChEBI" id="CHEBI:50058"/>
        <dbReference type="ChEBI" id="CHEBI:57930"/>
        <dbReference type="ChEBI" id="CHEBI:73316"/>
        <dbReference type="EC" id="1.17.4.1"/>
    </reaction>
</comment>
<evidence type="ECO:0000256" key="3">
    <source>
        <dbReference type="ARBA" id="ARBA00022634"/>
    </source>
</evidence>
<evidence type="ECO:0000256" key="1">
    <source>
        <dbReference type="ARBA" id="ARBA00007405"/>
    </source>
</evidence>
<dbReference type="AlphaFoldDB" id="A0A2H5YA76"/>
<evidence type="ECO:0000256" key="4">
    <source>
        <dbReference type="ARBA" id="ARBA00022741"/>
    </source>
</evidence>
<feature type="region of interest" description="Disordered" evidence="6">
    <location>
        <begin position="18"/>
        <end position="48"/>
    </location>
</feature>
<evidence type="ECO:0000256" key="5">
    <source>
        <dbReference type="ARBA" id="ARBA00047754"/>
    </source>
</evidence>
<feature type="compositionally biased region" description="Basic and acidic residues" evidence="6">
    <location>
        <begin position="181"/>
        <end position="190"/>
    </location>
</feature>
<feature type="region of interest" description="Disordered" evidence="6">
    <location>
        <begin position="165"/>
        <end position="192"/>
    </location>
</feature>
<dbReference type="Proteomes" id="UP000236642">
    <property type="component" value="Unassembled WGS sequence"/>
</dbReference>
<dbReference type="Pfam" id="PF12637">
    <property type="entry name" value="TSCPD"/>
    <property type="match status" value="1"/>
</dbReference>
<comment type="similarity">
    <text evidence="1">Belongs to the ribonucleoside diphosphate reductase class-2 family.</text>
</comment>